<keyword evidence="2" id="KW-1185">Reference proteome</keyword>
<proteinExistence type="predicted"/>
<gene>
    <name evidence="1" type="ORF">PNH38_16525</name>
</gene>
<dbReference type="RefSeq" id="WP_159719809.1">
    <property type="nucleotide sequence ID" value="NZ_JAGUQN010000038.1"/>
</dbReference>
<comment type="caution">
    <text evidence="1">The sequence shown here is derived from an EMBL/GenBank/DDBJ whole genome shotgun (WGS) entry which is preliminary data.</text>
</comment>
<protein>
    <submittedName>
        <fullName evidence="1">Aminoglycoside 6-adenylyltransferase</fullName>
    </submittedName>
</protein>
<dbReference type="Proteomes" id="UP001213979">
    <property type="component" value="Unassembled WGS sequence"/>
</dbReference>
<dbReference type="InterPro" id="IPR043519">
    <property type="entry name" value="NT_sf"/>
</dbReference>
<dbReference type="Gene3D" id="3.30.460.10">
    <property type="entry name" value="Beta Polymerase, domain 2"/>
    <property type="match status" value="1"/>
</dbReference>
<name>A0ABT5W808_9BACL</name>
<dbReference type="EMBL" id="JAQOTG010000023">
    <property type="protein sequence ID" value="MDE8565453.1"/>
    <property type="molecule type" value="Genomic_DNA"/>
</dbReference>
<evidence type="ECO:0000313" key="1">
    <source>
        <dbReference type="EMBL" id="MDE8565453.1"/>
    </source>
</evidence>
<reference evidence="1 2" key="1">
    <citation type="submission" date="2023-01" db="EMBL/GenBank/DDBJ databases">
        <title>Genome-based reclassification of Anoxybacillus geothermalis as a later heterotypic synonym of Anoxybacillus rupiensis.</title>
        <authorList>
            <person name="Inan Bektas K."/>
            <person name="Canakci S."/>
            <person name="Belduz A.A."/>
            <person name="Guler H.H."/>
        </authorList>
    </citation>
    <scope>NUCLEOTIDE SEQUENCE [LARGE SCALE GENOMIC DNA]</scope>
    <source>
        <strain evidence="1 2">DSM 17127</strain>
    </source>
</reference>
<evidence type="ECO:0000313" key="2">
    <source>
        <dbReference type="Proteomes" id="UP001213979"/>
    </source>
</evidence>
<accession>A0ABT5W808</accession>
<organism evidence="1 2">
    <name type="scientific">Anoxybacteroides rupiense</name>
    <dbReference type="NCBI Taxonomy" id="311460"/>
    <lineage>
        <taxon>Bacteria</taxon>
        <taxon>Bacillati</taxon>
        <taxon>Bacillota</taxon>
        <taxon>Bacilli</taxon>
        <taxon>Bacillales</taxon>
        <taxon>Anoxybacillaceae</taxon>
        <taxon>Anoxybacteroides</taxon>
    </lineage>
</organism>
<dbReference type="SUPFAM" id="SSF81301">
    <property type="entry name" value="Nucleotidyltransferase"/>
    <property type="match status" value="1"/>
</dbReference>
<sequence length="282" mass="33562">MIQCAGFVTRHKERDLEIPKHRQALMTAIEKDLFNDDDVLAAFYGGSIGNENMDLYSDIDLRIVVLPEKFQEFISNKKKRPKKWGNVLYFEGLGPFVTYSIAHYDCFVKVDTFYYKPEDIQPSIWLKNIKIIKDTNGMLADILDKSMALSYEPTAEEIEIWRTKFFAYFHEAYRRVMRKEYYYALKCIDHLRLSMATAWYMEMGIQPNAFGDWAKYEGQRSKLKDWQRALLESWECGRNPLEMINVMKSIIPEFIRVHKNLCHRLRIEENFEWISRVIDMVI</sequence>